<reference evidence="2" key="1">
    <citation type="submission" date="2017-09" db="EMBL/GenBank/DDBJ databases">
        <title>FDA dAtabase for Regulatory Grade micrObial Sequences (FDA-ARGOS): Supporting development and validation of Infectious Disease Dx tests.</title>
        <authorList>
            <person name="Minogue T."/>
            <person name="Wolcott M."/>
            <person name="Wasieloski L."/>
            <person name="Aguilar W."/>
            <person name="Moore D."/>
            <person name="Tallon L."/>
            <person name="Sadzewicz L."/>
            <person name="Ott S."/>
            <person name="Zhao X."/>
            <person name="Nagaraj S."/>
            <person name="Vavikolanu K."/>
            <person name="Aluvathingal J."/>
            <person name="Nadendla S."/>
            <person name="Sichtig H."/>
        </authorList>
    </citation>
    <scope>NUCLEOTIDE SEQUENCE [LARGE SCALE GENOMIC DNA]</scope>
    <source>
        <strain evidence="2">FDAARGOS_390</strain>
    </source>
</reference>
<dbReference type="GeneID" id="66457793"/>
<evidence type="ECO:0000313" key="1">
    <source>
        <dbReference type="EMBL" id="PEH38470.1"/>
    </source>
</evidence>
<name>A0A2A7S5F9_BURGA</name>
<gene>
    <name evidence="1" type="ORF">CRM94_29220</name>
</gene>
<dbReference type="AlphaFoldDB" id="A0A2A7S5F9"/>
<dbReference type="Proteomes" id="UP000220629">
    <property type="component" value="Unassembled WGS sequence"/>
</dbReference>
<protein>
    <submittedName>
        <fullName evidence="1">Uncharacterized protein</fullName>
    </submittedName>
</protein>
<dbReference type="RefSeq" id="WP_013698021.1">
    <property type="nucleotide sequence ID" value="NZ_CADEQD010000001.1"/>
</dbReference>
<proteinExistence type="predicted"/>
<comment type="caution">
    <text evidence="1">The sequence shown here is derived from an EMBL/GenBank/DDBJ whole genome shotgun (WGS) entry which is preliminary data.</text>
</comment>
<dbReference type="OMA" id="WIESANY"/>
<sequence>MNKNPSRSRVLPYPLWRLLSACLLLTAFAPAAHADEAAAAPRQLTTVASLDRAARPANVPLDYVVTPNGYFSPACVQVIHQNETLRTDGSILQKNGAVRSAAKCDRPHFDRAGHSIAATANGPVQAQSASGTVEPTYTGWIESANYNNGSNVGRLRATWKVPSVPGDAQNQTVFFFPGLEQLPTVQSILQPVLGWNGFGDHTWTIASWNCCTAGTTTHTDPVNVAPGDEIVGDTYSLCGVGVYNCGSWAIVTQDTTSGRSVTLNTSPQGNLQWVFGGVLEVYGISNCNQLPPQAMTQFYGVTVWDTNGNVLSPPWQAGRAGSSISPQCNYNVATSPGNVYLYY</sequence>
<dbReference type="EMBL" id="PDDY01000004">
    <property type="protein sequence ID" value="PEH38470.1"/>
    <property type="molecule type" value="Genomic_DNA"/>
</dbReference>
<accession>A0A2A7S5F9</accession>
<evidence type="ECO:0000313" key="2">
    <source>
        <dbReference type="Proteomes" id="UP000220629"/>
    </source>
</evidence>
<organism evidence="1 2">
    <name type="scientific">Burkholderia gladioli</name>
    <name type="common">Pseudomonas marginata</name>
    <name type="synonym">Phytomonas marginata</name>
    <dbReference type="NCBI Taxonomy" id="28095"/>
    <lineage>
        <taxon>Bacteria</taxon>
        <taxon>Pseudomonadati</taxon>
        <taxon>Pseudomonadota</taxon>
        <taxon>Betaproteobacteria</taxon>
        <taxon>Burkholderiales</taxon>
        <taxon>Burkholderiaceae</taxon>
        <taxon>Burkholderia</taxon>
    </lineage>
</organism>